<dbReference type="PaxDb" id="35128-Thaps7576"/>
<dbReference type="EMBL" id="CM000644">
    <property type="protein sequence ID" value="EED90647.1"/>
    <property type="molecule type" value="Genomic_DNA"/>
</dbReference>
<sequence length="415" mass="46234">MAQVQPQHDCSTTTTTYQPLLDPESSLMVFLAEPAITTVTFFKNGDVKQSFDWLKDRLTLICKANPWLTGRLVKNKKIHTNLLLATPQPVTEEDVDAILCNDENVLSELSQINSNTKYDVLVEKLLKSKAVVGPGYKLIGKDSRVARFTLFPAAEGQMVLVFSMTHAVSDGFTYYSILSMLSGEIEELSSIRKHDFVPASLDAIGRKEEKYMKSTSFLICCIRSMMCGSKAKIDTRFVDTDKIVKWKESVKVGFISTNDIITSTFAQATRSDIMLMAINLRNKVKEADDTDAGNYDKASTHGKPAFNRKGDKALPGFFKTIGCKVSMITNWAFPQFKANLKLFDANGVKDIPIHLHLPIYNPKDIAFPLAIVFKPCAGRLAVMYGGSPRVLNYDRLREVEAPVGEQVNSSMFPID</sequence>
<reference evidence="1 2" key="1">
    <citation type="journal article" date="2004" name="Science">
        <title>The genome of the diatom Thalassiosira pseudonana: ecology, evolution, and metabolism.</title>
        <authorList>
            <person name="Armbrust E.V."/>
            <person name="Berges J.A."/>
            <person name="Bowler C."/>
            <person name="Green B.R."/>
            <person name="Martinez D."/>
            <person name="Putnam N.H."/>
            <person name="Zhou S."/>
            <person name="Allen A.E."/>
            <person name="Apt K.E."/>
            <person name="Bechner M."/>
            <person name="Brzezinski M.A."/>
            <person name="Chaal B.K."/>
            <person name="Chiovitti A."/>
            <person name="Davis A.K."/>
            <person name="Demarest M.S."/>
            <person name="Detter J.C."/>
            <person name="Glavina T."/>
            <person name="Goodstein D."/>
            <person name="Hadi M.Z."/>
            <person name="Hellsten U."/>
            <person name="Hildebrand M."/>
            <person name="Jenkins B.D."/>
            <person name="Jurka J."/>
            <person name="Kapitonov V.V."/>
            <person name="Kroger N."/>
            <person name="Lau W.W."/>
            <person name="Lane T.W."/>
            <person name="Larimer F.W."/>
            <person name="Lippmeier J.C."/>
            <person name="Lucas S."/>
            <person name="Medina M."/>
            <person name="Montsant A."/>
            <person name="Obornik M."/>
            <person name="Parker M.S."/>
            <person name="Palenik B."/>
            <person name="Pazour G.J."/>
            <person name="Richardson P.M."/>
            <person name="Rynearson T.A."/>
            <person name="Saito M.A."/>
            <person name="Schwartz D.C."/>
            <person name="Thamatrakoln K."/>
            <person name="Valentin K."/>
            <person name="Vardi A."/>
            <person name="Wilkerson F.P."/>
            <person name="Rokhsar D.S."/>
        </authorList>
    </citation>
    <scope>NUCLEOTIDE SEQUENCE [LARGE SCALE GENOMIC DNA]</scope>
    <source>
        <strain evidence="1 2">CCMP1335</strain>
    </source>
</reference>
<keyword evidence="2" id="KW-1185">Reference proteome</keyword>
<dbReference type="HOGENOM" id="CLU_049110_0_0_1"/>
<proteinExistence type="predicted"/>
<evidence type="ECO:0000313" key="1">
    <source>
        <dbReference type="EMBL" id="EED90647.1"/>
    </source>
</evidence>
<dbReference type="RefSeq" id="XP_002291796.1">
    <property type="nucleotide sequence ID" value="XM_002291760.1"/>
</dbReference>
<reference evidence="1 2" key="2">
    <citation type="journal article" date="2008" name="Nature">
        <title>The Phaeodactylum genome reveals the evolutionary history of diatom genomes.</title>
        <authorList>
            <person name="Bowler C."/>
            <person name="Allen A.E."/>
            <person name="Badger J.H."/>
            <person name="Grimwood J."/>
            <person name="Jabbari K."/>
            <person name="Kuo A."/>
            <person name="Maheswari U."/>
            <person name="Martens C."/>
            <person name="Maumus F."/>
            <person name="Otillar R.P."/>
            <person name="Rayko E."/>
            <person name="Salamov A."/>
            <person name="Vandepoele K."/>
            <person name="Beszteri B."/>
            <person name="Gruber A."/>
            <person name="Heijde M."/>
            <person name="Katinka M."/>
            <person name="Mock T."/>
            <person name="Valentin K."/>
            <person name="Verret F."/>
            <person name="Berges J.A."/>
            <person name="Brownlee C."/>
            <person name="Cadoret J.P."/>
            <person name="Chiovitti A."/>
            <person name="Choi C.J."/>
            <person name="Coesel S."/>
            <person name="De Martino A."/>
            <person name="Detter J.C."/>
            <person name="Durkin C."/>
            <person name="Falciatore A."/>
            <person name="Fournet J."/>
            <person name="Haruta M."/>
            <person name="Huysman M.J."/>
            <person name="Jenkins B.D."/>
            <person name="Jiroutova K."/>
            <person name="Jorgensen R.E."/>
            <person name="Joubert Y."/>
            <person name="Kaplan A."/>
            <person name="Kroger N."/>
            <person name="Kroth P.G."/>
            <person name="La Roche J."/>
            <person name="Lindquist E."/>
            <person name="Lommer M."/>
            <person name="Martin-Jezequel V."/>
            <person name="Lopez P.J."/>
            <person name="Lucas S."/>
            <person name="Mangogna M."/>
            <person name="McGinnis K."/>
            <person name="Medlin L.K."/>
            <person name="Montsant A."/>
            <person name="Oudot-Le Secq M.P."/>
            <person name="Napoli C."/>
            <person name="Obornik M."/>
            <person name="Parker M.S."/>
            <person name="Petit J.L."/>
            <person name="Porcel B.M."/>
            <person name="Poulsen N."/>
            <person name="Robison M."/>
            <person name="Rychlewski L."/>
            <person name="Rynearson T.A."/>
            <person name="Schmutz J."/>
            <person name="Shapiro H."/>
            <person name="Siaut M."/>
            <person name="Stanley M."/>
            <person name="Sussman M.R."/>
            <person name="Taylor A.R."/>
            <person name="Vardi A."/>
            <person name="von Dassow P."/>
            <person name="Vyverman W."/>
            <person name="Willis A."/>
            <person name="Wyrwicz L.S."/>
            <person name="Rokhsar D.S."/>
            <person name="Weissenbach J."/>
            <person name="Armbrust E.V."/>
            <person name="Green B.R."/>
            <person name="Van de Peer Y."/>
            <person name="Grigoriev I.V."/>
        </authorList>
    </citation>
    <scope>NUCLEOTIDE SEQUENCE [LARGE SCALE GENOMIC DNA]</scope>
    <source>
        <strain evidence="1 2">CCMP1335</strain>
    </source>
</reference>
<dbReference type="AlphaFoldDB" id="B8C6X2"/>
<dbReference type="GeneID" id="7445602"/>
<dbReference type="InParanoid" id="B8C6X2"/>
<dbReference type="InterPro" id="IPR023213">
    <property type="entry name" value="CAT-like_dom_sf"/>
</dbReference>
<dbReference type="eggNOG" id="ENOG502QY7U">
    <property type="taxonomic scope" value="Eukaryota"/>
</dbReference>
<dbReference type="KEGG" id="tps:THAPSDRAFT_7576"/>
<dbReference type="Proteomes" id="UP000001449">
    <property type="component" value="Chromosome 8"/>
</dbReference>
<accession>B8C6X2</accession>
<evidence type="ECO:0000313" key="2">
    <source>
        <dbReference type="Proteomes" id="UP000001449"/>
    </source>
</evidence>
<dbReference type="OMA" id="FIDYSEC"/>
<dbReference type="Gene3D" id="3.30.559.10">
    <property type="entry name" value="Chloramphenicol acetyltransferase-like domain"/>
    <property type="match status" value="1"/>
</dbReference>
<organism evidence="1 2">
    <name type="scientific">Thalassiosira pseudonana</name>
    <name type="common">Marine diatom</name>
    <name type="synonym">Cyclotella nana</name>
    <dbReference type="NCBI Taxonomy" id="35128"/>
    <lineage>
        <taxon>Eukaryota</taxon>
        <taxon>Sar</taxon>
        <taxon>Stramenopiles</taxon>
        <taxon>Ochrophyta</taxon>
        <taxon>Bacillariophyta</taxon>
        <taxon>Coscinodiscophyceae</taxon>
        <taxon>Thalassiosirophycidae</taxon>
        <taxon>Thalassiosirales</taxon>
        <taxon>Thalassiosiraceae</taxon>
        <taxon>Thalassiosira</taxon>
    </lineage>
</organism>
<protein>
    <submittedName>
        <fullName evidence="1">Uncharacterized protein</fullName>
    </submittedName>
</protein>
<gene>
    <name evidence="1" type="ORF">THAPSDRAFT_7576</name>
</gene>
<name>B8C6X2_THAPS</name>